<proteinExistence type="predicted"/>
<comment type="caution">
    <text evidence="1">The sequence shown here is derived from an EMBL/GenBank/DDBJ whole genome shotgun (WGS) entry which is preliminary data.</text>
</comment>
<sequence length="107" mass="12061">MRALFPWRNLAGNLVCGKLKRLPVLHVQDSPSPIPSLGEKMIQMLPCGTTFERLASPGEIPLPTGLKDFKRNLERIPTYLLNLERISPAEPERMPYSTLLERPPSRG</sequence>
<evidence type="ECO:0000313" key="1">
    <source>
        <dbReference type="EMBL" id="GFS57003.1"/>
    </source>
</evidence>
<evidence type="ECO:0000313" key="2">
    <source>
        <dbReference type="Proteomes" id="UP000886998"/>
    </source>
</evidence>
<organism evidence="1 2">
    <name type="scientific">Trichonephila inaurata madagascariensis</name>
    <dbReference type="NCBI Taxonomy" id="2747483"/>
    <lineage>
        <taxon>Eukaryota</taxon>
        <taxon>Metazoa</taxon>
        <taxon>Ecdysozoa</taxon>
        <taxon>Arthropoda</taxon>
        <taxon>Chelicerata</taxon>
        <taxon>Arachnida</taxon>
        <taxon>Araneae</taxon>
        <taxon>Araneomorphae</taxon>
        <taxon>Entelegynae</taxon>
        <taxon>Araneoidea</taxon>
        <taxon>Nephilidae</taxon>
        <taxon>Trichonephila</taxon>
        <taxon>Trichonephila inaurata</taxon>
    </lineage>
</organism>
<dbReference type="EMBL" id="BMAV01027182">
    <property type="protein sequence ID" value="GFS57003.1"/>
    <property type="molecule type" value="Genomic_DNA"/>
</dbReference>
<name>A0A8X6IR90_9ARAC</name>
<dbReference type="AlphaFoldDB" id="A0A8X6IR90"/>
<keyword evidence="2" id="KW-1185">Reference proteome</keyword>
<protein>
    <submittedName>
        <fullName evidence="1">Uncharacterized protein</fullName>
    </submittedName>
</protein>
<gene>
    <name evidence="1" type="ORF">TNIN_75821</name>
</gene>
<accession>A0A8X6IR90</accession>
<reference evidence="1" key="1">
    <citation type="submission" date="2020-08" db="EMBL/GenBank/DDBJ databases">
        <title>Multicomponent nature underlies the extraordinary mechanical properties of spider dragline silk.</title>
        <authorList>
            <person name="Kono N."/>
            <person name="Nakamura H."/>
            <person name="Mori M."/>
            <person name="Yoshida Y."/>
            <person name="Ohtoshi R."/>
            <person name="Malay A.D."/>
            <person name="Moran D.A.P."/>
            <person name="Tomita M."/>
            <person name="Numata K."/>
            <person name="Arakawa K."/>
        </authorList>
    </citation>
    <scope>NUCLEOTIDE SEQUENCE</scope>
</reference>
<dbReference type="Proteomes" id="UP000886998">
    <property type="component" value="Unassembled WGS sequence"/>
</dbReference>